<name>A0ABC8B5A9_9NOCA</name>
<proteinExistence type="predicted"/>
<feature type="region of interest" description="Disordered" evidence="1">
    <location>
        <begin position="19"/>
        <end position="55"/>
    </location>
</feature>
<protein>
    <submittedName>
        <fullName evidence="2">Uncharacterized protein</fullName>
    </submittedName>
</protein>
<organism evidence="2 3">
    <name type="scientific">Nocardia seriolae</name>
    <dbReference type="NCBI Taxonomy" id="37332"/>
    <lineage>
        <taxon>Bacteria</taxon>
        <taxon>Bacillati</taxon>
        <taxon>Actinomycetota</taxon>
        <taxon>Actinomycetes</taxon>
        <taxon>Mycobacteriales</taxon>
        <taxon>Nocardiaceae</taxon>
        <taxon>Nocardia</taxon>
    </lineage>
</organism>
<reference evidence="2 3" key="1">
    <citation type="submission" date="2016-10" db="EMBL/GenBank/DDBJ databases">
        <title>Genome sequence of Nocardia seriolae strain EM150506, isolated from Anguila japonica.</title>
        <authorList>
            <person name="Han H.-J."/>
        </authorList>
    </citation>
    <scope>NUCLEOTIDE SEQUENCE [LARGE SCALE GENOMIC DNA]</scope>
    <source>
        <strain evidence="2 3">EM150506</strain>
    </source>
</reference>
<dbReference type="KEGG" id="nsr:NS506_07295"/>
<feature type="compositionally biased region" description="Basic and acidic residues" evidence="1">
    <location>
        <begin position="37"/>
        <end position="50"/>
    </location>
</feature>
<gene>
    <name evidence="2" type="ORF">NS506_07295</name>
</gene>
<evidence type="ECO:0000313" key="3">
    <source>
        <dbReference type="Proteomes" id="UP000180166"/>
    </source>
</evidence>
<evidence type="ECO:0000256" key="1">
    <source>
        <dbReference type="SAM" id="MobiDB-lite"/>
    </source>
</evidence>
<accession>A0ABC8B5A9</accession>
<dbReference type="AlphaFoldDB" id="A0ABC8B5A9"/>
<sequence>MWSWSRHVADRAAAASFTAWRVQDPEPTVTEASFSETPREGGPRDTDNDKMNTGTDAMMGDLAALDCADESASEYALVGLFDALGAMLRAVPASTGRAT</sequence>
<dbReference type="Proteomes" id="UP000180166">
    <property type="component" value="Chromosome"/>
</dbReference>
<evidence type="ECO:0000313" key="2">
    <source>
        <dbReference type="EMBL" id="APB01315.1"/>
    </source>
</evidence>
<dbReference type="EMBL" id="CP017839">
    <property type="protein sequence ID" value="APB01315.1"/>
    <property type="molecule type" value="Genomic_DNA"/>
</dbReference>